<accession>A0ABT5SZ99</accession>
<dbReference type="EMBL" id="JAQZAO010000010">
    <property type="protein sequence ID" value="MDD7968124.1"/>
    <property type="molecule type" value="Genomic_DNA"/>
</dbReference>
<keyword evidence="3" id="KW-0808">Transferase</keyword>
<dbReference type="CDD" id="cd16936">
    <property type="entry name" value="HATPase_RsbW-like"/>
    <property type="match status" value="1"/>
</dbReference>
<dbReference type="Pfam" id="PF13581">
    <property type="entry name" value="HATPase_c_2"/>
    <property type="match status" value="1"/>
</dbReference>
<gene>
    <name evidence="3" type="ORF">PGB27_22490</name>
</gene>
<proteinExistence type="predicted"/>
<dbReference type="InterPro" id="IPR036890">
    <property type="entry name" value="HATPase_C_sf"/>
</dbReference>
<feature type="domain" description="Histidine kinase/HSP90-like ATPase" evidence="1">
    <location>
        <begin position="197"/>
        <end position="297"/>
    </location>
</feature>
<keyword evidence="4" id="KW-1185">Reference proteome</keyword>
<protein>
    <submittedName>
        <fullName evidence="3">Sensor histidine kinase</fullName>
    </submittedName>
</protein>
<feature type="domain" description="MEDS" evidence="2">
    <location>
        <begin position="10"/>
        <end position="153"/>
    </location>
</feature>
<evidence type="ECO:0000259" key="2">
    <source>
        <dbReference type="Pfam" id="PF14417"/>
    </source>
</evidence>
<organism evidence="3 4">
    <name type="scientific">Actinomycetospora lemnae</name>
    <dbReference type="NCBI Taxonomy" id="3019891"/>
    <lineage>
        <taxon>Bacteria</taxon>
        <taxon>Bacillati</taxon>
        <taxon>Actinomycetota</taxon>
        <taxon>Actinomycetes</taxon>
        <taxon>Pseudonocardiales</taxon>
        <taxon>Pseudonocardiaceae</taxon>
        <taxon>Actinomycetospora</taxon>
    </lineage>
</organism>
<sequence>MSTDITALQHQALVYDSLDEYVVRAAAFLREGLEHGDGAVVAHTRAGIAVMREALGADADAVRFVDVGEAYTRPAHTLAAYHDVYADQLHRTPSLRAVADVQFGPDPGEWDLWTAYEAVFNESFAHLPARVLCTYDGSRLPERILDAVWRTHPTVLTEDGARTSDCYEEPDQVLRRIATPSAPLPQLRSIGFGRDAEEFRERLAREMNLAGTPAGRSLDMLLAATEVAANAVTHGGGIRDVRAGSAGGRFACEIVDAGPGFDDPLAGYLAPRAGSGSGLWIARQLTWSLEFFHGPRGFTAQILL</sequence>
<dbReference type="InterPro" id="IPR025847">
    <property type="entry name" value="MEDS_domain"/>
</dbReference>
<keyword evidence="3" id="KW-0418">Kinase</keyword>
<dbReference type="RefSeq" id="WP_274202652.1">
    <property type="nucleotide sequence ID" value="NZ_JAQZAO010000010.1"/>
</dbReference>
<dbReference type="Pfam" id="PF14417">
    <property type="entry name" value="MEDS"/>
    <property type="match status" value="1"/>
</dbReference>
<dbReference type="Gene3D" id="3.30.565.10">
    <property type="entry name" value="Histidine kinase-like ATPase, C-terminal domain"/>
    <property type="match status" value="1"/>
</dbReference>
<dbReference type="GO" id="GO:0016301">
    <property type="term" value="F:kinase activity"/>
    <property type="evidence" value="ECO:0007669"/>
    <property type="project" value="UniProtKB-KW"/>
</dbReference>
<name>A0ABT5SZ99_9PSEU</name>
<evidence type="ECO:0000259" key="1">
    <source>
        <dbReference type="Pfam" id="PF13581"/>
    </source>
</evidence>
<dbReference type="InterPro" id="IPR003594">
    <property type="entry name" value="HATPase_dom"/>
</dbReference>
<evidence type="ECO:0000313" key="4">
    <source>
        <dbReference type="Proteomes" id="UP001300763"/>
    </source>
</evidence>
<dbReference type="NCBIfam" id="NF041045">
    <property type="entry name" value="RsbA_anti_sig"/>
    <property type="match status" value="1"/>
</dbReference>
<evidence type="ECO:0000313" key="3">
    <source>
        <dbReference type="EMBL" id="MDD7968124.1"/>
    </source>
</evidence>
<reference evidence="3 4" key="1">
    <citation type="submission" date="2023-02" db="EMBL/GenBank/DDBJ databases">
        <title>Genome sequencing required for Actinomycetospora new species description.</title>
        <authorList>
            <person name="Saimee Y."/>
            <person name="Duangmal K."/>
        </authorList>
    </citation>
    <scope>NUCLEOTIDE SEQUENCE [LARGE SCALE GENOMIC DNA]</scope>
    <source>
        <strain evidence="3 4">DW7H6</strain>
    </source>
</reference>
<dbReference type="InterPro" id="IPR047718">
    <property type="entry name" value="RsbA-like_anti_sig"/>
</dbReference>
<dbReference type="SUPFAM" id="SSF55874">
    <property type="entry name" value="ATPase domain of HSP90 chaperone/DNA topoisomerase II/histidine kinase"/>
    <property type="match status" value="1"/>
</dbReference>
<comment type="caution">
    <text evidence="3">The sequence shown here is derived from an EMBL/GenBank/DDBJ whole genome shotgun (WGS) entry which is preliminary data.</text>
</comment>
<dbReference type="Proteomes" id="UP001300763">
    <property type="component" value="Unassembled WGS sequence"/>
</dbReference>